<dbReference type="Pfam" id="PF00153">
    <property type="entry name" value="Mito_carr"/>
    <property type="match status" value="3"/>
</dbReference>
<dbReference type="SUPFAM" id="SSF103506">
    <property type="entry name" value="Mitochondrial carrier"/>
    <property type="match status" value="1"/>
</dbReference>
<evidence type="ECO:0008006" key="12">
    <source>
        <dbReference type="Google" id="ProtNLM"/>
    </source>
</evidence>
<evidence type="ECO:0000256" key="4">
    <source>
        <dbReference type="ARBA" id="ARBA00022692"/>
    </source>
</evidence>
<dbReference type="InterPro" id="IPR050391">
    <property type="entry name" value="Mito_Metabolite_Transporter"/>
</dbReference>
<dbReference type="GO" id="GO:0016020">
    <property type="term" value="C:membrane"/>
    <property type="evidence" value="ECO:0007669"/>
    <property type="project" value="UniProtKB-SubCell"/>
</dbReference>
<dbReference type="EMBL" id="JALJOU010000004">
    <property type="protein sequence ID" value="KAK9843973.1"/>
    <property type="molecule type" value="Genomic_DNA"/>
</dbReference>
<dbReference type="AlphaFoldDB" id="A0AAW1SEA3"/>
<comment type="caution">
    <text evidence="10">The sequence shown here is derived from an EMBL/GenBank/DDBJ whole genome shotgun (WGS) entry which is preliminary data.</text>
</comment>
<evidence type="ECO:0000256" key="5">
    <source>
        <dbReference type="ARBA" id="ARBA00022737"/>
    </source>
</evidence>
<proteinExistence type="inferred from homology"/>
<dbReference type="PANTHER" id="PTHR45618">
    <property type="entry name" value="MITOCHONDRIAL DICARBOXYLATE CARRIER-RELATED"/>
    <property type="match status" value="1"/>
</dbReference>
<gene>
    <name evidence="10" type="ORF">WJX81_000833</name>
</gene>
<keyword evidence="7 8" id="KW-0472">Membrane</keyword>
<evidence type="ECO:0000256" key="2">
    <source>
        <dbReference type="ARBA" id="ARBA00006375"/>
    </source>
</evidence>
<feature type="repeat" description="Solcar" evidence="8">
    <location>
        <begin position="162"/>
        <end position="246"/>
    </location>
</feature>
<dbReference type="Gene3D" id="1.50.40.10">
    <property type="entry name" value="Mitochondrial carrier domain"/>
    <property type="match status" value="1"/>
</dbReference>
<evidence type="ECO:0000313" key="10">
    <source>
        <dbReference type="EMBL" id="KAK9843973.1"/>
    </source>
</evidence>
<comment type="similarity">
    <text evidence="2 9">Belongs to the mitochondrial carrier (TC 2.A.29) family.</text>
</comment>
<keyword evidence="6" id="KW-1133">Transmembrane helix</keyword>
<name>A0AAW1SEA3_9CHLO</name>
<keyword evidence="11" id="KW-1185">Reference proteome</keyword>
<protein>
    <recommendedName>
        <fullName evidence="12">Mitochondrial carrier protein</fullName>
    </recommendedName>
</protein>
<comment type="subcellular location">
    <subcellularLocation>
        <location evidence="1">Membrane</location>
        <topology evidence="1">Multi-pass membrane protein</topology>
    </subcellularLocation>
</comment>
<dbReference type="Proteomes" id="UP001445335">
    <property type="component" value="Unassembled WGS sequence"/>
</dbReference>
<dbReference type="InterPro" id="IPR002067">
    <property type="entry name" value="MCP"/>
</dbReference>
<accession>A0AAW1SEA3</accession>
<keyword evidence="4 8" id="KW-0812">Transmembrane</keyword>
<evidence type="ECO:0000256" key="9">
    <source>
        <dbReference type="RuleBase" id="RU000488"/>
    </source>
</evidence>
<evidence type="ECO:0000313" key="11">
    <source>
        <dbReference type="Proteomes" id="UP001445335"/>
    </source>
</evidence>
<dbReference type="PROSITE" id="PS50920">
    <property type="entry name" value="SOLCAR"/>
    <property type="match status" value="3"/>
</dbReference>
<keyword evidence="5" id="KW-0677">Repeat</keyword>
<keyword evidence="3 9" id="KW-0813">Transport</keyword>
<evidence type="ECO:0000256" key="6">
    <source>
        <dbReference type="ARBA" id="ARBA00022989"/>
    </source>
</evidence>
<evidence type="ECO:0000256" key="8">
    <source>
        <dbReference type="PROSITE-ProRule" id="PRU00282"/>
    </source>
</evidence>
<feature type="repeat" description="Solcar" evidence="8">
    <location>
        <begin position="69"/>
        <end position="153"/>
    </location>
</feature>
<evidence type="ECO:0000256" key="3">
    <source>
        <dbReference type="ARBA" id="ARBA00022448"/>
    </source>
</evidence>
<dbReference type="PRINTS" id="PR00784">
    <property type="entry name" value="MTUNCOUPLING"/>
</dbReference>
<evidence type="ECO:0000256" key="1">
    <source>
        <dbReference type="ARBA" id="ARBA00004141"/>
    </source>
</evidence>
<dbReference type="GO" id="GO:0055085">
    <property type="term" value="P:transmembrane transport"/>
    <property type="evidence" value="ECO:0007669"/>
    <property type="project" value="InterPro"/>
</dbReference>
<dbReference type="InterPro" id="IPR023395">
    <property type="entry name" value="MCP_dom_sf"/>
</dbReference>
<evidence type="ECO:0000256" key="7">
    <source>
        <dbReference type="ARBA" id="ARBA00023136"/>
    </source>
</evidence>
<sequence>MQLQKASFGTAAAAPGSVATVVSLVRNEGIFALYSGFAPAVLRGLTYGGVRLGAYGPVKSLLSRGDDSSSILRKLTAGCISGAVAAAATNPIDLIKTRLQAKGSPYRSSTDVVRHIVREHGVRGLWVGSTPSMARAAVLTSVQCAVYDGTKRWWMAATGMTDGPATHLGASMVTGLATTTATTPVDVVKTNMFAGGVRYTSAWACAADIVRSDGPLGLLKGWLVQYLRLGPQTVVIFVVMEKLRTLSGLASF</sequence>
<feature type="repeat" description="Solcar" evidence="8">
    <location>
        <begin position="1"/>
        <end position="61"/>
    </location>
</feature>
<dbReference type="InterPro" id="IPR018108">
    <property type="entry name" value="MCP_transmembrane"/>
</dbReference>
<reference evidence="10 11" key="1">
    <citation type="journal article" date="2024" name="Nat. Commun.">
        <title>Phylogenomics reveals the evolutionary origins of lichenization in chlorophyte algae.</title>
        <authorList>
            <person name="Puginier C."/>
            <person name="Libourel C."/>
            <person name="Otte J."/>
            <person name="Skaloud P."/>
            <person name="Haon M."/>
            <person name="Grisel S."/>
            <person name="Petersen M."/>
            <person name="Berrin J.G."/>
            <person name="Delaux P.M."/>
            <person name="Dal Grande F."/>
            <person name="Keller J."/>
        </authorList>
    </citation>
    <scope>NUCLEOTIDE SEQUENCE [LARGE SCALE GENOMIC DNA]</scope>
    <source>
        <strain evidence="10 11">SAG 245.80</strain>
    </source>
</reference>
<organism evidence="10 11">
    <name type="scientific">Elliptochloris bilobata</name>
    <dbReference type="NCBI Taxonomy" id="381761"/>
    <lineage>
        <taxon>Eukaryota</taxon>
        <taxon>Viridiplantae</taxon>
        <taxon>Chlorophyta</taxon>
        <taxon>core chlorophytes</taxon>
        <taxon>Trebouxiophyceae</taxon>
        <taxon>Trebouxiophyceae incertae sedis</taxon>
        <taxon>Elliptochloris clade</taxon>
        <taxon>Elliptochloris</taxon>
    </lineage>
</organism>